<dbReference type="InterPro" id="IPR006012">
    <property type="entry name" value="Syntaxin/epimorphin_CS"/>
</dbReference>
<keyword evidence="7" id="KW-0812">Transmembrane</keyword>
<keyword evidence="10" id="KW-1185">Reference proteome</keyword>
<evidence type="ECO:0000256" key="6">
    <source>
        <dbReference type="RuleBase" id="RU003858"/>
    </source>
</evidence>
<dbReference type="SMART" id="SM00397">
    <property type="entry name" value="t_SNARE"/>
    <property type="match status" value="1"/>
</dbReference>
<dbReference type="InterPro" id="IPR045242">
    <property type="entry name" value="Syntaxin"/>
</dbReference>
<dbReference type="Gene3D" id="1.20.58.70">
    <property type="match status" value="1"/>
</dbReference>
<dbReference type="PROSITE" id="PS00914">
    <property type="entry name" value="SYNTAXIN"/>
    <property type="match status" value="1"/>
</dbReference>
<reference evidence="9" key="2">
    <citation type="submission" date="2025-08" db="UniProtKB">
        <authorList>
            <consortium name="Ensembl"/>
        </authorList>
    </citation>
    <scope>IDENTIFICATION</scope>
</reference>
<feature type="domain" description="T-SNARE coiled-coil homology" evidence="8">
    <location>
        <begin position="249"/>
        <end position="311"/>
    </location>
</feature>
<dbReference type="Gene3D" id="1.20.5.110">
    <property type="match status" value="1"/>
</dbReference>
<dbReference type="AlphaFoldDB" id="A0AAZ1XK58"/>
<organism evidence="9 10">
    <name type="scientific">Oreochromis aureus</name>
    <name type="common">Israeli tilapia</name>
    <name type="synonym">Chromis aureus</name>
    <dbReference type="NCBI Taxonomy" id="47969"/>
    <lineage>
        <taxon>Eukaryota</taxon>
        <taxon>Metazoa</taxon>
        <taxon>Chordata</taxon>
        <taxon>Craniata</taxon>
        <taxon>Vertebrata</taxon>
        <taxon>Euteleostomi</taxon>
        <taxon>Actinopterygii</taxon>
        <taxon>Neopterygii</taxon>
        <taxon>Teleostei</taxon>
        <taxon>Neoteleostei</taxon>
        <taxon>Acanthomorphata</taxon>
        <taxon>Ovalentaria</taxon>
        <taxon>Cichlomorphae</taxon>
        <taxon>Cichliformes</taxon>
        <taxon>Cichlidae</taxon>
        <taxon>African cichlids</taxon>
        <taxon>Pseudocrenilabrinae</taxon>
        <taxon>Oreochromini</taxon>
        <taxon>Oreochromis</taxon>
    </lineage>
</organism>
<comment type="similarity">
    <text evidence="2 6">Belongs to the syntaxin family.</text>
</comment>
<dbReference type="PROSITE" id="PS50192">
    <property type="entry name" value="T_SNARE"/>
    <property type="match status" value="1"/>
</dbReference>
<evidence type="ECO:0000256" key="4">
    <source>
        <dbReference type="ARBA" id="ARBA00023054"/>
    </source>
</evidence>
<dbReference type="FunFam" id="1.20.5.110:FF:000022">
    <property type="entry name" value="Syntaxin 19"/>
    <property type="match status" value="1"/>
</dbReference>
<evidence type="ECO:0000256" key="3">
    <source>
        <dbReference type="ARBA" id="ARBA00022448"/>
    </source>
</evidence>
<keyword evidence="3" id="KW-0813">Transport</keyword>
<dbReference type="GO" id="GO:0031201">
    <property type="term" value="C:SNARE complex"/>
    <property type="evidence" value="ECO:0007669"/>
    <property type="project" value="TreeGrafter"/>
</dbReference>
<dbReference type="GO" id="GO:0048787">
    <property type="term" value="C:presynaptic active zone membrane"/>
    <property type="evidence" value="ECO:0007669"/>
    <property type="project" value="TreeGrafter"/>
</dbReference>
<reference evidence="10" key="1">
    <citation type="submission" date="2020-03" db="EMBL/GenBank/DDBJ databases">
        <title>Evolution of repeat sequences and sex chromosomes of tilapia species revealed by chromosome-level genomes.</title>
        <authorList>
            <person name="Xu L."/>
            <person name="Tao W."/>
            <person name="Wang D."/>
            <person name="Zhou Q."/>
        </authorList>
    </citation>
    <scope>NUCLEOTIDE SEQUENCE [LARGE SCALE GENOMIC DNA]</scope>
    <source>
        <strain evidence="10">Israel</strain>
    </source>
</reference>
<accession>A0AAZ1XK58</accession>
<gene>
    <name evidence="9" type="primary">MTRF1L</name>
</gene>
<dbReference type="GO" id="GO:0006886">
    <property type="term" value="P:intracellular protein transport"/>
    <property type="evidence" value="ECO:0007669"/>
    <property type="project" value="InterPro"/>
</dbReference>
<evidence type="ECO:0000256" key="5">
    <source>
        <dbReference type="ARBA" id="ARBA00023136"/>
    </source>
</evidence>
<dbReference type="InterPro" id="IPR006011">
    <property type="entry name" value="Syntaxin_N"/>
</dbReference>
<keyword evidence="4" id="KW-0175">Coiled coil</keyword>
<protein>
    <recommendedName>
        <fullName evidence="8">t-SNARE coiled-coil homology domain-containing protein</fullName>
    </recommendedName>
</protein>
<dbReference type="PANTHER" id="PTHR19957">
    <property type="entry name" value="SYNTAXIN"/>
    <property type="match status" value="1"/>
</dbReference>
<keyword evidence="5 7" id="KW-0472">Membrane</keyword>
<dbReference type="SMART" id="SM00503">
    <property type="entry name" value="SynN"/>
    <property type="match status" value="1"/>
</dbReference>
<reference evidence="9" key="3">
    <citation type="submission" date="2025-09" db="UniProtKB">
        <authorList>
            <consortium name="Ensembl"/>
        </authorList>
    </citation>
    <scope>IDENTIFICATION</scope>
</reference>
<evidence type="ECO:0000256" key="2">
    <source>
        <dbReference type="ARBA" id="ARBA00009063"/>
    </source>
</evidence>
<evidence type="ECO:0000259" key="8">
    <source>
        <dbReference type="PROSITE" id="PS50192"/>
    </source>
</evidence>
<evidence type="ECO:0000313" key="9">
    <source>
        <dbReference type="Ensembl" id="ENSOABP00000067975.1"/>
    </source>
</evidence>
<keyword evidence="7" id="KW-1133">Transmembrane helix</keyword>
<dbReference type="Proteomes" id="UP000472276">
    <property type="component" value="Unassembled WGS sequence"/>
</dbReference>
<dbReference type="GO" id="GO:0000149">
    <property type="term" value="F:SNARE binding"/>
    <property type="evidence" value="ECO:0007669"/>
    <property type="project" value="TreeGrafter"/>
</dbReference>
<feature type="transmembrane region" description="Helical" evidence="7">
    <location>
        <begin position="16"/>
        <end position="33"/>
    </location>
</feature>
<dbReference type="GO" id="GO:0031629">
    <property type="term" value="P:synaptic vesicle fusion to presynaptic active zone membrane"/>
    <property type="evidence" value="ECO:0007669"/>
    <property type="project" value="TreeGrafter"/>
</dbReference>
<name>A0AAZ1XK58_OREAU</name>
<dbReference type="InterPro" id="IPR010989">
    <property type="entry name" value="SNARE"/>
</dbReference>
<dbReference type="InterPro" id="IPR000727">
    <property type="entry name" value="T_SNARE_dom"/>
</dbReference>
<dbReference type="Ensembl" id="ENSOABT00000062385.1">
    <property type="protein sequence ID" value="ENSOABP00000067975.1"/>
    <property type="gene ID" value="ENSOABG00000000047.2"/>
</dbReference>
<dbReference type="PANTHER" id="PTHR19957:SF30">
    <property type="entry name" value="SYNTAXIN-11"/>
    <property type="match status" value="1"/>
</dbReference>
<evidence type="ECO:0000256" key="7">
    <source>
        <dbReference type="SAM" id="Phobius"/>
    </source>
</evidence>
<evidence type="ECO:0000313" key="10">
    <source>
        <dbReference type="Proteomes" id="UP000472276"/>
    </source>
</evidence>
<evidence type="ECO:0000256" key="1">
    <source>
        <dbReference type="ARBA" id="ARBA00004184"/>
    </source>
</evidence>
<dbReference type="GO" id="GO:0005484">
    <property type="term" value="F:SNAP receptor activity"/>
    <property type="evidence" value="ECO:0007669"/>
    <property type="project" value="InterPro"/>
</dbReference>
<dbReference type="Pfam" id="PF00804">
    <property type="entry name" value="Syntaxin"/>
    <property type="match status" value="1"/>
</dbReference>
<sequence>MFVITLKNVHDNHFELWILFIILFTSLFLYTGLSGRMRDRLERLQTIRDEQEEYEPEFYGFEYDVDKGTLSHQAVIFESSSAIEVILKEAESIRKDISLLHLEVARLCAHNERFGISVHRLTLIKKDCDSIARGIQQRGEALYTRLQVLGKQSKELEEKEGANSAVSRIARAQYESLTCAFHSAMTDYSKAEEVQRNTCRVRIQRQASILGKEITDEQLDELVDKGGEGWAELSQGLQNQSVRSCRTALCEIKGRHKDLVELEARMKEIHQLFLQMAILVEEQGSMLNNIEAHVCKTVEYIEKVHVHMKKAIQYKRKNPFLQCCPCLPCWKNDQTF</sequence>
<proteinExistence type="inferred from homology"/>
<comment type="subcellular location">
    <subcellularLocation>
        <location evidence="1">Endomembrane system</location>
        <topology evidence="1">Peripheral membrane protein</topology>
    </subcellularLocation>
</comment>
<dbReference type="GO" id="GO:0048278">
    <property type="term" value="P:vesicle docking"/>
    <property type="evidence" value="ECO:0007669"/>
    <property type="project" value="TreeGrafter"/>
</dbReference>
<dbReference type="GO" id="GO:0008021">
    <property type="term" value="C:synaptic vesicle"/>
    <property type="evidence" value="ECO:0007669"/>
    <property type="project" value="TreeGrafter"/>
</dbReference>
<dbReference type="SUPFAM" id="SSF47661">
    <property type="entry name" value="t-snare proteins"/>
    <property type="match status" value="1"/>
</dbReference>